<dbReference type="Pfam" id="PF00728">
    <property type="entry name" value="Glyco_hydro_20"/>
    <property type="match status" value="1"/>
</dbReference>
<organism evidence="9 10">
    <name type="scientific">Candidatus Jettenia ecosi</name>
    <dbReference type="NCBI Taxonomy" id="2494326"/>
    <lineage>
        <taxon>Bacteria</taxon>
        <taxon>Pseudomonadati</taxon>
        <taxon>Planctomycetota</taxon>
        <taxon>Candidatus Brocadiia</taxon>
        <taxon>Candidatus Brocadiales</taxon>
        <taxon>Candidatus Brocadiaceae</taxon>
        <taxon>Candidatus Jettenia</taxon>
    </lineage>
</organism>
<dbReference type="InterPro" id="IPR025705">
    <property type="entry name" value="Beta_hexosaminidase_sua/sub"/>
</dbReference>
<evidence type="ECO:0000256" key="5">
    <source>
        <dbReference type="ARBA" id="ARBA00023295"/>
    </source>
</evidence>
<feature type="domain" description="Beta-hexosaminidase bacterial type N-terminal" evidence="8">
    <location>
        <begin position="28"/>
        <end position="148"/>
    </location>
</feature>
<dbReference type="AlphaFoldDB" id="A0A533QCE2"/>
<evidence type="ECO:0000256" key="4">
    <source>
        <dbReference type="ARBA" id="ARBA00022801"/>
    </source>
</evidence>
<evidence type="ECO:0000313" key="9">
    <source>
        <dbReference type="EMBL" id="TLD42407.1"/>
    </source>
</evidence>
<dbReference type="InterPro" id="IPR015882">
    <property type="entry name" value="HEX_bac_N"/>
</dbReference>
<protein>
    <recommendedName>
        <fullName evidence="3">beta-N-acetylhexosaminidase</fullName>
        <ecNumber evidence="3">3.2.1.52</ecNumber>
    </recommendedName>
</protein>
<gene>
    <name evidence="9" type="ORF">JETT_1242</name>
</gene>
<dbReference type="GO" id="GO:0005975">
    <property type="term" value="P:carbohydrate metabolic process"/>
    <property type="evidence" value="ECO:0007669"/>
    <property type="project" value="InterPro"/>
</dbReference>
<dbReference type="Gene3D" id="3.30.379.10">
    <property type="entry name" value="Chitobiase/beta-hexosaminidase domain 2-like"/>
    <property type="match status" value="1"/>
</dbReference>
<dbReference type="InterPro" id="IPR015883">
    <property type="entry name" value="Glyco_hydro_20_cat"/>
</dbReference>
<reference evidence="9 10" key="1">
    <citation type="submission" date="2019-04" db="EMBL/GenBank/DDBJ databases">
        <title>Genome of a novel bacterium Candidatus Jettenia ecosi reconstructed from metagenome of an anammox bioreactor.</title>
        <authorList>
            <person name="Mardanov A.V."/>
            <person name="Beletsky A.V."/>
            <person name="Ravin N.V."/>
            <person name="Botchkova E.A."/>
            <person name="Litti Y.V."/>
            <person name="Nozhevnikova A.N."/>
        </authorList>
    </citation>
    <scope>NUCLEOTIDE SEQUENCE [LARGE SCALE GENOMIC DNA]</scope>
    <source>
        <strain evidence="9">J2</strain>
    </source>
</reference>
<keyword evidence="4" id="KW-0378">Hydrolase</keyword>
<evidence type="ECO:0000256" key="2">
    <source>
        <dbReference type="ARBA" id="ARBA00006285"/>
    </source>
</evidence>
<evidence type="ECO:0000256" key="3">
    <source>
        <dbReference type="ARBA" id="ARBA00012663"/>
    </source>
</evidence>
<feature type="active site" description="Proton donor" evidence="6">
    <location>
        <position position="286"/>
    </location>
</feature>
<comment type="caution">
    <text evidence="9">The sequence shown here is derived from an EMBL/GenBank/DDBJ whole genome shotgun (WGS) entry which is preliminary data.</text>
</comment>
<dbReference type="GO" id="GO:0030203">
    <property type="term" value="P:glycosaminoglycan metabolic process"/>
    <property type="evidence" value="ECO:0007669"/>
    <property type="project" value="TreeGrafter"/>
</dbReference>
<evidence type="ECO:0000259" key="8">
    <source>
        <dbReference type="Pfam" id="PF02838"/>
    </source>
</evidence>
<comment type="catalytic activity">
    <reaction evidence="1">
        <text>Hydrolysis of terminal non-reducing N-acetyl-D-hexosamine residues in N-acetyl-beta-D-hexosaminides.</text>
        <dbReference type="EC" id="3.2.1.52"/>
    </reaction>
</comment>
<dbReference type="GO" id="GO:0004563">
    <property type="term" value="F:beta-N-acetylhexosaminidase activity"/>
    <property type="evidence" value="ECO:0007669"/>
    <property type="project" value="UniProtKB-EC"/>
</dbReference>
<evidence type="ECO:0000256" key="6">
    <source>
        <dbReference type="PIRSR" id="PIRSR625705-1"/>
    </source>
</evidence>
<proteinExistence type="inferred from homology"/>
<dbReference type="GO" id="GO:0016020">
    <property type="term" value="C:membrane"/>
    <property type="evidence" value="ECO:0007669"/>
    <property type="project" value="TreeGrafter"/>
</dbReference>
<keyword evidence="5" id="KW-0326">Glycosidase</keyword>
<dbReference type="EMBL" id="SULG01000020">
    <property type="protein sequence ID" value="TLD42407.1"/>
    <property type="molecule type" value="Genomic_DNA"/>
</dbReference>
<dbReference type="EC" id="3.2.1.52" evidence="3"/>
<dbReference type="PANTHER" id="PTHR22600:SF57">
    <property type="entry name" value="BETA-N-ACETYLHEXOSAMINIDASE"/>
    <property type="match status" value="1"/>
</dbReference>
<name>A0A533QCE2_9BACT</name>
<dbReference type="Proteomes" id="UP000319783">
    <property type="component" value="Unassembled WGS sequence"/>
</dbReference>
<feature type="domain" description="Glycoside hydrolase family 20 catalytic" evidence="7">
    <location>
        <begin position="201"/>
        <end position="340"/>
    </location>
</feature>
<dbReference type="InterPro" id="IPR029018">
    <property type="entry name" value="Hex-like_dom2"/>
</dbReference>
<dbReference type="PANTHER" id="PTHR22600">
    <property type="entry name" value="BETA-HEXOSAMINIDASE"/>
    <property type="match status" value="1"/>
</dbReference>
<evidence type="ECO:0000256" key="1">
    <source>
        <dbReference type="ARBA" id="ARBA00001231"/>
    </source>
</evidence>
<dbReference type="SUPFAM" id="SSF55545">
    <property type="entry name" value="beta-N-acetylhexosaminidase-like domain"/>
    <property type="match status" value="1"/>
</dbReference>
<accession>A0A533QCE2</accession>
<evidence type="ECO:0000259" key="7">
    <source>
        <dbReference type="Pfam" id="PF00728"/>
    </source>
</evidence>
<dbReference type="InterPro" id="IPR017853">
    <property type="entry name" value="GH"/>
</dbReference>
<dbReference type="Pfam" id="PF02838">
    <property type="entry name" value="Glyco_hydro_20b"/>
    <property type="match status" value="1"/>
</dbReference>
<evidence type="ECO:0000313" key="10">
    <source>
        <dbReference type="Proteomes" id="UP000319783"/>
    </source>
</evidence>
<dbReference type="SUPFAM" id="SSF51445">
    <property type="entry name" value="(Trans)glycosidases"/>
    <property type="match status" value="1"/>
</dbReference>
<sequence>MSYKMISSFASLLFFLFLCRGIALSEQIIVPSPKQSNFEDNDIKVGSNSRLIMPVYFRYRFESAVLEIENYLKSLDSQENTIDVVVKILPNRQTKALRYYEGYTIKISSREIVITGKDYLGALHGLTFFEALVRENEGKIKKGKIADWPDMKVRALHLVIIKGLRPEAMKEQIKLARFGHYNTLIIFIKDNVRFNTMEQLASADAWTKEEFLDVVRFARENGLDVIPEIKLLTHQNKLLKIFYPHLMYNQATYDPQNKDTYDTILPMIDEVIDLINPKAFHIGHDELAGLSPVSSKKWLRKGEVPLPRHLFLADVQYLHKHLKNRGIKTWMWGDMLIAPKEFPTMLARHLHGIKGYSSLRGKIPRDIVICDWHYFDEQSDFPSALSFVKTGHKVLGATWKKEKTIRNFSRYIINMSPNAEGMIATTWLASLRGDFNALKKIIQTSANTFWDTKHRRQL</sequence>
<dbReference type="Gene3D" id="3.20.20.80">
    <property type="entry name" value="Glycosidases"/>
    <property type="match status" value="1"/>
</dbReference>
<comment type="similarity">
    <text evidence="2">Belongs to the glycosyl hydrolase 20 family.</text>
</comment>